<name>A0A1F5B177_9BACT</name>
<dbReference type="AlphaFoldDB" id="A0A1F5B177"/>
<comment type="caution">
    <text evidence="2">The sequence shown here is derived from an EMBL/GenBank/DDBJ whole genome shotgun (WGS) entry which is preliminary data.</text>
</comment>
<gene>
    <name evidence="2" type="ORF">A2Z10_00295</name>
</gene>
<organism evidence="2 3">
    <name type="scientific">Candidatus Azambacteria bacterium RBG_16_47_10</name>
    <dbReference type="NCBI Taxonomy" id="1797292"/>
    <lineage>
        <taxon>Bacteria</taxon>
        <taxon>Candidatus Azamiibacteriota</taxon>
    </lineage>
</organism>
<keyword evidence="1" id="KW-0472">Membrane</keyword>
<accession>A0A1F5B177</accession>
<protein>
    <submittedName>
        <fullName evidence="2">Uncharacterized protein</fullName>
    </submittedName>
</protein>
<evidence type="ECO:0000313" key="3">
    <source>
        <dbReference type="Proteomes" id="UP000176639"/>
    </source>
</evidence>
<sequence>MKIRTFQNKKPRAASAKGGHMWENIIIVWGTMMVLGALVWIADSIMYPLNLVCWIARKHQTRLLSVCIMKAGRSASFARTRK</sequence>
<dbReference type="EMBL" id="MEYI01000004">
    <property type="protein sequence ID" value="OGD24375.1"/>
    <property type="molecule type" value="Genomic_DNA"/>
</dbReference>
<proteinExistence type="predicted"/>
<dbReference type="Proteomes" id="UP000176639">
    <property type="component" value="Unassembled WGS sequence"/>
</dbReference>
<reference evidence="2 3" key="1">
    <citation type="journal article" date="2016" name="Nat. Commun.">
        <title>Thousands of microbial genomes shed light on interconnected biogeochemical processes in an aquifer system.</title>
        <authorList>
            <person name="Anantharaman K."/>
            <person name="Brown C.T."/>
            <person name="Hug L.A."/>
            <person name="Sharon I."/>
            <person name="Castelle C.J."/>
            <person name="Probst A.J."/>
            <person name="Thomas B.C."/>
            <person name="Singh A."/>
            <person name="Wilkins M.J."/>
            <person name="Karaoz U."/>
            <person name="Brodie E.L."/>
            <person name="Williams K.H."/>
            <person name="Hubbard S.S."/>
            <person name="Banfield J.F."/>
        </authorList>
    </citation>
    <scope>NUCLEOTIDE SEQUENCE [LARGE SCALE GENOMIC DNA]</scope>
</reference>
<feature type="transmembrane region" description="Helical" evidence="1">
    <location>
        <begin position="21"/>
        <end position="42"/>
    </location>
</feature>
<keyword evidence="1" id="KW-0812">Transmembrane</keyword>
<evidence type="ECO:0000313" key="2">
    <source>
        <dbReference type="EMBL" id="OGD24375.1"/>
    </source>
</evidence>
<keyword evidence="1" id="KW-1133">Transmembrane helix</keyword>
<evidence type="ECO:0000256" key="1">
    <source>
        <dbReference type="SAM" id="Phobius"/>
    </source>
</evidence>